<organism evidence="3 4">
    <name type="scientific">Loxodonta africana</name>
    <name type="common">African elephant</name>
    <dbReference type="NCBI Taxonomy" id="9785"/>
    <lineage>
        <taxon>Eukaryota</taxon>
        <taxon>Metazoa</taxon>
        <taxon>Chordata</taxon>
        <taxon>Craniata</taxon>
        <taxon>Vertebrata</taxon>
        <taxon>Euteleostomi</taxon>
        <taxon>Mammalia</taxon>
        <taxon>Eutheria</taxon>
        <taxon>Afrotheria</taxon>
        <taxon>Proboscidea</taxon>
        <taxon>Elephantidae</taxon>
        <taxon>Loxodonta</taxon>
    </lineage>
</organism>
<evidence type="ECO:0000313" key="4">
    <source>
        <dbReference type="Proteomes" id="UP000007646"/>
    </source>
</evidence>
<dbReference type="GO" id="GO:0004867">
    <property type="term" value="F:serine-type endopeptidase inhibitor activity"/>
    <property type="evidence" value="ECO:0007669"/>
    <property type="project" value="InterPro"/>
</dbReference>
<dbReference type="InParanoid" id="G3TN55"/>
<dbReference type="GeneTree" id="ENSGT00940000162980"/>
<dbReference type="Ensembl" id="ENSLAFT00000022008.2">
    <property type="protein sequence ID" value="ENSLAFP00000016627.2"/>
    <property type="gene ID" value="ENSLAFG00000021415.2"/>
</dbReference>
<evidence type="ECO:0000259" key="2">
    <source>
        <dbReference type="Pfam" id="PF06668"/>
    </source>
</evidence>
<feature type="region of interest" description="Disordered" evidence="1">
    <location>
        <begin position="429"/>
        <end position="456"/>
    </location>
</feature>
<reference evidence="3" key="2">
    <citation type="submission" date="2025-08" db="UniProtKB">
        <authorList>
            <consortium name="Ensembl"/>
        </authorList>
    </citation>
    <scope>IDENTIFICATION</scope>
    <source>
        <strain evidence="3">Isolate ISIS603380</strain>
    </source>
</reference>
<reference evidence="3" key="3">
    <citation type="submission" date="2025-09" db="UniProtKB">
        <authorList>
            <consortium name="Ensembl"/>
        </authorList>
    </citation>
    <scope>IDENTIFICATION</scope>
    <source>
        <strain evidence="3">Isolate ISIS603380</strain>
    </source>
</reference>
<dbReference type="InterPro" id="IPR036465">
    <property type="entry name" value="vWFA_dom_sf"/>
</dbReference>
<dbReference type="HOGENOM" id="CLU_008101_1_0_1"/>
<feature type="compositionally biased region" description="Polar residues" evidence="1">
    <location>
        <begin position="614"/>
        <end position="638"/>
    </location>
</feature>
<dbReference type="Pfam" id="PF06668">
    <property type="entry name" value="ITI_HC_C"/>
    <property type="match status" value="1"/>
</dbReference>
<evidence type="ECO:0000313" key="3">
    <source>
        <dbReference type="Ensembl" id="ENSLAFP00000016627.2"/>
    </source>
</evidence>
<dbReference type="STRING" id="9785.ENSLAFP00000016627"/>
<accession>G3TN55</accession>
<dbReference type="GO" id="GO:0030212">
    <property type="term" value="P:hyaluronan metabolic process"/>
    <property type="evidence" value="ECO:0007669"/>
    <property type="project" value="InterPro"/>
</dbReference>
<reference evidence="3 4" key="1">
    <citation type="submission" date="2009-06" db="EMBL/GenBank/DDBJ databases">
        <title>The Genome Sequence of Loxodonta africana (African elephant).</title>
        <authorList>
            <person name="Di Palma F."/>
            <person name="Heiman D."/>
            <person name="Young S."/>
            <person name="Johnson J."/>
            <person name="Lander E.S."/>
            <person name="Lindblad-Toh K."/>
        </authorList>
    </citation>
    <scope>NUCLEOTIDE SEQUENCE [LARGE SCALE GENOMIC DNA]</scope>
    <source>
        <strain evidence="3 4">Isolate ISIS603380</strain>
    </source>
</reference>
<feature type="compositionally biased region" description="Polar residues" evidence="1">
    <location>
        <begin position="650"/>
        <end position="669"/>
    </location>
</feature>
<sequence>HMGEADLPPPTRIQRGETCARITFYSSLQDRSAFSSSGIMADFMVQYDVVMEDIIGDVQFFKNYFCFNPRHYSPKKADVCFVLICPSSLGIHIPQTKKAMNVILSDLWANNYFNIIYFSDTVTVWKAGGSIQAIIQNVHSAKDDLRCMEADGFKHPNGKVVMMLEMPKMLPSFPHSSHNAGNTTITFYTGTRVSEKVLLLNHRNLLQENLSRLPLWNPKNSHHNLLRGLPSLFPPHGTKNILFFLRYPKTSILLTELVCSHPLIRDMFKHVLFVINLCICETLIAILFDLPSYVVATNSSQKTFGCPGEPGPNGAHFIHRLWAYITIGQLLEACFKPLDSTTHHVLAAKAINLSLEYKFVTPLACMVMVQPKQTSKEARSQASTTGGPVPSCPHTPAAMAGAGTSHPALVSKVSSKSKSMRLQSYLSSTTLASTKMPNSKELEPLGHSPRTLSTPKAPNSSITGFWYLGTANSQDETCSLVSSDSSALLPLKLSTSSHQNPGILLSMNPKPQVPFLNPGTPSQPKPGIMKHVTPLYSKPGAPSQPKLHVSLHPQPTLHSLKNLPQLRSGVSTLQIPKHLSHTRPRISASKTPNKLPILSKIPKIPSLLKPSAPPHQTSPKLSFSKPGTPTPQPKNSLSLRPGKPWPPRPQSLSTLASTVGPSSTMTTSILGEPLPTPFTPTLPSLLPTGRVWHQYDLLPGLQGIRPVLGPSVPGAPTMGQPNSSRPTPESSHPNLPILLPLSTLSEAVRLFFLPQPFESMVESKVVESKVVESLNSPAFYTFLTPDEDGNPHWDGNSEEILRGVGGSMGSQANFVGLGKCMLPSIFTFSSSGMGNHFVIHIPHSEDKVFTLDGCPGDLLQLIEDPKAGLHVGGQLLGAPPRPSHEDQTHTYFQIITVTADKPQAYVVTITCEGTLLLSWGQPVLLRRPQLQVHMASVAPLKFLVLWHCYRHPSTLQLPHIGFYVNGSDLSPLAHGLLGQLQHTDIQLVIGPTEPCLRRHHSLDVPMAVGKRLLKDSPRLLPHWAACWLVKRPHVERLLGHPYLAYVL</sequence>
<feature type="region of interest" description="Disordered" evidence="1">
    <location>
        <begin position="708"/>
        <end position="734"/>
    </location>
</feature>
<dbReference type="Proteomes" id="UP000007646">
    <property type="component" value="Unassembled WGS sequence"/>
</dbReference>
<feature type="domain" description="Inter-alpha-trypsin inhibitor heavy chain C-terminal" evidence="2">
    <location>
        <begin position="867"/>
        <end position="1031"/>
    </location>
</feature>
<evidence type="ECO:0000256" key="1">
    <source>
        <dbReference type="SAM" id="MobiDB-lite"/>
    </source>
</evidence>
<name>G3TN55_LOXAF</name>
<feature type="compositionally biased region" description="Polar residues" evidence="1">
    <location>
        <begin position="719"/>
        <end position="733"/>
    </location>
</feature>
<dbReference type="SUPFAM" id="SSF53300">
    <property type="entry name" value="vWA-like"/>
    <property type="match status" value="1"/>
</dbReference>
<proteinExistence type="predicted"/>
<feature type="region of interest" description="Disordered" evidence="1">
    <location>
        <begin position="376"/>
        <end position="415"/>
    </location>
</feature>
<dbReference type="PANTHER" id="PTHR10338">
    <property type="entry name" value="INTER-ALPHA-TRYPSIN INHIBITOR HEAVY CHAIN FAMILY MEMBER"/>
    <property type="match status" value="1"/>
</dbReference>
<protein>
    <recommendedName>
        <fullName evidence="2">Inter-alpha-trypsin inhibitor heavy chain C-terminal domain-containing protein</fullName>
    </recommendedName>
</protein>
<dbReference type="InterPro" id="IPR050934">
    <property type="entry name" value="ITIH"/>
</dbReference>
<feature type="region of interest" description="Disordered" evidence="1">
    <location>
        <begin position="575"/>
        <end position="675"/>
    </location>
</feature>
<dbReference type="eggNOG" id="ENOG502QPS2">
    <property type="taxonomic scope" value="Eukaryota"/>
</dbReference>
<dbReference type="InterPro" id="IPR010600">
    <property type="entry name" value="ITI_HC_C"/>
</dbReference>
<dbReference type="FunCoup" id="G3TN55">
    <property type="interactions" value="2"/>
</dbReference>
<keyword evidence="4" id="KW-1185">Reference proteome</keyword>
<dbReference type="PANTHER" id="PTHR10338:SF155">
    <property type="entry name" value="INTER-ALPHA-TRYPSIN INHIBITOR HEAVY CHAIN H6"/>
    <property type="match status" value="1"/>
</dbReference>
<dbReference type="OMA" id="LPRWASC"/>
<dbReference type="AlphaFoldDB" id="G3TN55"/>